<name>N8XGM5_9GAMM</name>
<organism evidence="3 4">
    <name type="scientific">Acinetobacter higginsii</name>
    <dbReference type="NCBI Taxonomy" id="70347"/>
    <lineage>
        <taxon>Bacteria</taxon>
        <taxon>Pseudomonadati</taxon>
        <taxon>Pseudomonadota</taxon>
        <taxon>Gammaproteobacteria</taxon>
        <taxon>Moraxellales</taxon>
        <taxon>Moraxellaceae</taxon>
        <taxon>Acinetobacter</taxon>
    </lineage>
</organism>
<evidence type="ECO:0000313" key="3">
    <source>
        <dbReference type="EMBL" id="ENV08219.1"/>
    </source>
</evidence>
<dbReference type="STRING" id="1144672.F966_04087"/>
<protein>
    <submittedName>
        <fullName evidence="3">Uncharacterized protein</fullName>
    </submittedName>
</protein>
<keyword evidence="2" id="KW-1133">Transmembrane helix</keyword>
<proteinExistence type="predicted"/>
<feature type="transmembrane region" description="Helical" evidence="2">
    <location>
        <begin position="64"/>
        <end position="85"/>
    </location>
</feature>
<keyword evidence="2" id="KW-0472">Membrane</keyword>
<comment type="caution">
    <text evidence="3">The sequence shown here is derived from an EMBL/GenBank/DDBJ whole genome shotgun (WGS) entry which is preliminary data.</text>
</comment>
<dbReference type="eggNOG" id="ENOG5031RTX">
    <property type="taxonomic scope" value="Bacteria"/>
</dbReference>
<feature type="region of interest" description="Disordered" evidence="1">
    <location>
        <begin position="100"/>
        <end position="119"/>
    </location>
</feature>
<evidence type="ECO:0000256" key="2">
    <source>
        <dbReference type="SAM" id="Phobius"/>
    </source>
</evidence>
<dbReference type="Proteomes" id="UP000013209">
    <property type="component" value="Unassembled WGS sequence"/>
</dbReference>
<gene>
    <name evidence="3" type="ORF">F966_04087</name>
</gene>
<evidence type="ECO:0000313" key="4">
    <source>
        <dbReference type="Proteomes" id="UP000013209"/>
    </source>
</evidence>
<feature type="transmembrane region" description="Helical" evidence="2">
    <location>
        <begin position="27"/>
        <end position="44"/>
    </location>
</feature>
<evidence type="ECO:0000256" key="1">
    <source>
        <dbReference type="SAM" id="MobiDB-lite"/>
    </source>
</evidence>
<dbReference type="PATRIC" id="fig|1144672.3.peg.3944"/>
<reference evidence="3 4" key="1">
    <citation type="submission" date="2013-02" db="EMBL/GenBank/DDBJ databases">
        <title>The Genome Sequence of Acinetobacter sp. CIP 56.2.</title>
        <authorList>
            <consortium name="The Broad Institute Genome Sequencing Platform"/>
            <consortium name="The Broad Institute Genome Sequencing Center for Infectious Disease"/>
            <person name="Cerqueira G."/>
            <person name="Feldgarden M."/>
            <person name="Courvalin P."/>
            <person name="Perichon B."/>
            <person name="Grillot-Courvalin C."/>
            <person name="Clermont D."/>
            <person name="Rocha E."/>
            <person name="Yoon E.-J."/>
            <person name="Nemec A."/>
            <person name="Walker B."/>
            <person name="Young S.K."/>
            <person name="Zeng Q."/>
            <person name="Gargeya S."/>
            <person name="Fitzgerald M."/>
            <person name="Haas B."/>
            <person name="Abouelleil A."/>
            <person name="Alvarado L."/>
            <person name="Arachchi H.M."/>
            <person name="Berlin A.M."/>
            <person name="Chapman S.B."/>
            <person name="Dewar J."/>
            <person name="Goldberg J."/>
            <person name="Griggs A."/>
            <person name="Gujja S."/>
            <person name="Hansen M."/>
            <person name="Howarth C."/>
            <person name="Imamovic A."/>
            <person name="Larimer J."/>
            <person name="McCowan C."/>
            <person name="Murphy C."/>
            <person name="Neiman D."/>
            <person name="Pearson M."/>
            <person name="Priest M."/>
            <person name="Roberts A."/>
            <person name="Saif S."/>
            <person name="Shea T."/>
            <person name="Sisk P."/>
            <person name="Sykes S."/>
            <person name="Wortman J."/>
            <person name="Nusbaum C."/>
            <person name="Birren B."/>
        </authorList>
    </citation>
    <scope>NUCLEOTIDE SEQUENCE [LARGE SCALE GENOMIC DNA]</scope>
    <source>
        <strain evidence="3 4">CIP 56.2</strain>
    </source>
</reference>
<keyword evidence="2" id="KW-0812">Transmembrane</keyword>
<sequence>MPAKALTVLVNSKISLLIWKKSTFKKSLFIGALFCYIVALFKAMQFEFKSLMSQPPVEKKSIPWLLMSLGLLIPIFIVGMAFVAAKSDAQTKKKYDQQRAEMAKKFEQRKNTEQATKTE</sequence>
<dbReference type="EMBL" id="APPH01000020">
    <property type="protein sequence ID" value="ENV08219.1"/>
    <property type="molecule type" value="Genomic_DNA"/>
</dbReference>
<dbReference type="AlphaFoldDB" id="N8XGM5"/>
<dbReference type="HOGENOM" id="CLU_2056269_0_0_6"/>
<accession>N8XGM5</accession>